<dbReference type="GO" id="GO:0006313">
    <property type="term" value="P:DNA transposition"/>
    <property type="evidence" value="ECO:0007669"/>
    <property type="project" value="UniProtKB-UniRule"/>
</dbReference>
<dbReference type="eggNOG" id="COG3328">
    <property type="taxonomic scope" value="Bacteria"/>
</dbReference>
<accession>R9KXY6</accession>
<evidence type="ECO:0000313" key="7">
    <source>
        <dbReference type="EMBL" id="EOS50868.1"/>
    </source>
</evidence>
<dbReference type="Pfam" id="PF00872">
    <property type="entry name" value="Transposase_mut"/>
    <property type="match status" value="1"/>
</dbReference>
<comment type="function">
    <text evidence="1 6">Required for the transposition of the insertion element.</text>
</comment>
<keyword evidence="6" id="KW-0814">Transposable element</keyword>
<dbReference type="PROSITE" id="PS01007">
    <property type="entry name" value="TRANSPOSASE_MUTATOR"/>
    <property type="match status" value="1"/>
</dbReference>
<proteinExistence type="inferred from homology"/>
<protein>
    <recommendedName>
        <fullName evidence="6">Mutator family transposase</fullName>
    </recommendedName>
</protein>
<sequence>MPEIPRFDDGMVNLNELVRTLAEALVNEVMDAQADDACAEGNQRNGYRERRLLTSVGPITLRIPKLRRGTFFPNDLIDRYSRVDRAVVAAVAEMVASGVSTRKVERVARTLGADRMSASQVSRICEALDATVSDLRERSFGGVRFPYLWIDATYVKCRDGGHVSSCAVATAIGAADTGHRALLGLEAVDAEDYASWRSFLLSLRERGVAGVLCVTSDAHAGLRRAIEEVFPGAAWQRCIVHLERNACALGRNRRERRLIGSVLSAVFAESDPDLVRELYHLAAGELGAANAAVGDLLEEAEPDALAHLDFPPAHRRRLRTNNVQERANREIKRRARVVQVFPSRKSLIRLIGAVLSEMDEEWACRRWFDGDSIAEAYEDRSKWAPAPAPSYDGTAAEHAARIITVVLADEGCERRAA</sequence>
<evidence type="ECO:0000313" key="8">
    <source>
        <dbReference type="EMBL" id="EOS51086.1"/>
    </source>
</evidence>
<dbReference type="GO" id="GO:0003677">
    <property type="term" value="F:DNA binding"/>
    <property type="evidence" value="ECO:0007669"/>
    <property type="project" value="UniProtKB-UniRule"/>
</dbReference>
<keyword evidence="3 6" id="KW-0815">Transposition</keyword>
<dbReference type="EMBL" id="ASSY01000008">
    <property type="protein sequence ID" value="EOS50868.1"/>
    <property type="molecule type" value="Genomic_DNA"/>
</dbReference>
<dbReference type="Proteomes" id="UP000014204">
    <property type="component" value="Unassembled WGS sequence"/>
</dbReference>
<evidence type="ECO:0000256" key="3">
    <source>
        <dbReference type="ARBA" id="ARBA00022578"/>
    </source>
</evidence>
<reference evidence="8 10" key="1">
    <citation type="submission" date="2013-04" db="EMBL/GenBank/DDBJ databases">
        <title>The Genome Sequence of Enterorhabdus caecimuris B7.</title>
        <authorList>
            <consortium name="The Broad Institute Genomics Platform"/>
            <consortium name="The Broad Institute Genome Sequencing Center for Infectious Disease"/>
            <person name="Earl A."/>
            <person name="Xavier R."/>
            <person name="Elson C."/>
            <person name="Duck W."/>
            <person name="Walker B."/>
            <person name="Young S."/>
            <person name="Zeng Q."/>
            <person name="Gargeya S."/>
            <person name="Fitzgerald M."/>
            <person name="Haas B."/>
            <person name="Abouelleil A."/>
            <person name="Allen A.W."/>
            <person name="Alvarado L."/>
            <person name="Arachchi H.M."/>
            <person name="Berlin A.M."/>
            <person name="Chapman S.B."/>
            <person name="Gainer-Dewar J."/>
            <person name="Goldberg J."/>
            <person name="Griggs A."/>
            <person name="Gujja S."/>
            <person name="Hansen M."/>
            <person name="Howarth C."/>
            <person name="Imamovic A."/>
            <person name="Ireland A."/>
            <person name="Larimer J."/>
            <person name="McCowan C."/>
            <person name="Murphy C."/>
            <person name="Pearson M."/>
            <person name="Poon T.W."/>
            <person name="Priest M."/>
            <person name="Roberts A."/>
            <person name="Saif S."/>
            <person name="Shea T."/>
            <person name="Sisk P."/>
            <person name="Sykes S."/>
            <person name="Wortman J."/>
            <person name="Nusbaum C."/>
            <person name="Birren B."/>
        </authorList>
    </citation>
    <scope>NUCLEOTIDE SEQUENCE [LARGE SCALE GENOMIC DNA]</scope>
    <source>
        <strain evidence="8 10">B7</strain>
    </source>
</reference>
<comment type="caution">
    <text evidence="8">The sequence shown here is derived from an EMBL/GenBank/DDBJ whole genome shotgun (WGS) entry which is preliminary data.</text>
</comment>
<keyword evidence="4 6" id="KW-0238">DNA-binding</keyword>
<dbReference type="InterPro" id="IPR001207">
    <property type="entry name" value="Transposase_mutator"/>
</dbReference>
<gene>
    <name evidence="7" type="ORF">C811_01284</name>
    <name evidence="8" type="ORF">C811_01504</name>
    <name evidence="9" type="ORF">C811_01582</name>
</gene>
<comment type="similarity">
    <text evidence="2 6">Belongs to the transposase mutator family.</text>
</comment>
<evidence type="ECO:0000256" key="2">
    <source>
        <dbReference type="ARBA" id="ARBA00010961"/>
    </source>
</evidence>
<evidence type="ECO:0000256" key="4">
    <source>
        <dbReference type="ARBA" id="ARBA00023125"/>
    </source>
</evidence>
<dbReference type="EMBL" id="ASSY01000008">
    <property type="protein sequence ID" value="EOS51164.1"/>
    <property type="molecule type" value="Genomic_DNA"/>
</dbReference>
<evidence type="ECO:0000256" key="5">
    <source>
        <dbReference type="ARBA" id="ARBA00023172"/>
    </source>
</evidence>
<keyword evidence="10" id="KW-1185">Reference proteome</keyword>
<dbReference type="NCBIfam" id="NF033543">
    <property type="entry name" value="transpos_IS256"/>
    <property type="match status" value="1"/>
</dbReference>
<name>R9KXY6_9ACTN</name>
<evidence type="ECO:0000256" key="6">
    <source>
        <dbReference type="RuleBase" id="RU365089"/>
    </source>
</evidence>
<organism evidence="8 10">
    <name type="scientific">Adlercreutzia caecimuris B7</name>
    <dbReference type="NCBI Taxonomy" id="1235794"/>
    <lineage>
        <taxon>Bacteria</taxon>
        <taxon>Bacillati</taxon>
        <taxon>Actinomycetota</taxon>
        <taxon>Coriobacteriia</taxon>
        <taxon>Eggerthellales</taxon>
        <taxon>Eggerthellaceae</taxon>
        <taxon>Adlercreutzia</taxon>
    </lineage>
</organism>
<dbReference type="PANTHER" id="PTHR33217:SF7">
    <property type="entry name" value="TRANSPOSASE FOR INSERTION SEQUENCE ELEMENT IS1081"/>
    <property type="match status" value="1"/>
</dbReference>
<dbReference type="AlphaFoldDB" id="R9KXY6"/>
<dbReference type="GO" id="GO:0004803">
    <property type="term" value="F:transposase activity"/>
    <property type="evidence" value="ECO:0007669"/>
    <property type="project" value="UniProtKB-UniRule"/>
</dbReference>
<dbReference type="EMBL" id="ASSY01000008">
    <property type="protein sequence ID" value="EOS51086.1"/>
    <property type="molecule type" value="Genomic_DNA"/>
</dbReference>
<dbReference type="HOGENOM" id="CLU_036805_8_0_11"/>
<evidence type="ECO:0000313" key="9">
    <source>
        <dbReference type="EMBL" id="EOS51164.1"/>
    </source>
</evidence>
<evidence type="ECO:0000256" key="1">
    <source>
        <dbReference type="ARBA" id="ARBA00002190"/>
    </source>
</evidence>
<evidence type="ECO:0000313" key="10">
    <source>
        <dbReference type="Proteomes" id="UP000014204"/>
    </source>
</evidence>
<dbReference type="PATRIC" id="fig|1235794.3.peg.1268"/>
<dbReference type="PANTHER" id="PTHR33217">
    <property type="entry name" value="TRANSPOSASE FOR INSERTION SEQUENCE ELEMENT IS1081"/>
    <property type="match status" value="1"/>
</dbReference>
<keyword evidence="5 6" id="KW-0233">DNA recombination</keyword>